<sequence length="401" mass="44342">MFNSDTNEDDDIESSETPNNLEAFVEQCDNLIEAKYLLKHLLDTTLEKSIEASKAASELKQWKAKAEQLEQEQRINGQLMSQLIGEDKNVASDVTEVIRARKESSSSPEAKRANNAMTSSLYSQKARSRRTATTVELLFPTKGYSMENLNEIPEGQLTRSVSPIDDSTSQTSGQDSMKKSSVSADVYNDDGEDDAFQPGASEEPVPAKQKRMDTRSSFSRHSRFRNTIASITPGSKLRKYHSVAGLPAAKSFASASMGCEPSTSTSNTQAIPINSSKMRELLNRLVPKWSNENSEFSSKSGRKAEVVEVSPQESYKFGGRKYLSRTFTIYGHAKPVISIAANDELLITGSKDRTAKIWDLHTGTEKCVLKSHPNNVTAVKLVPNNPNMALTVSLFTVKWYC</sequence>
<dbReference type="Pfam" id="PF00400">
    <property type="entry name" value="WD40"/>
    <property type="match status" value="1"/>
</dbReference>
<dbReference type="Proteomes" id="UP000887540">
    <property type="component" value="Unplaced"/>
</dbReference>
<dbReference type="GO" id="GO:0005874">
    <property type="term" value="C:microtubule"/>
    <property type="evidence" value="ECO:0007669"/>
    <property type="project" value="UniProtKB-KW"/>
</dbReference>
<protein>
    <submittedName>
        <fullName evidence="11">WD_REPEATS_REGION domain-containing protein</fullName>
    </submittedName>
</protein>
<organism evidence="10 11">
    <name type="scientific">Acrobeloides nanus</name>
    <dbReference type="NCBI Taxonomy" id="290746"/>
    <lineage>
        <taxon>Eukaryota</taxon>
        <taxon>Metazoa</taxon>
        <taxon>Ecdysozoa</taxon>
        <taxon>Nematoda</taxon>
        <taxon>Chromadorea</taxon>
        <taxon>Rhabditida</taxon>
        <taxon>Tylenchina</taxon>
        <taxon>Cephalobomorpha</taxon>
        <taxon>Cephaloboidea</taxon>
        <taxon>Cephalobidae</taxon>
        <taxon>Acrobeloides</taxon>
    </lineage>
</organism>
<evidence type="ECO:0000313" key="10">
    <source>
        <dbReference type="Proteomes" id="UP000887540"/>
    </source>
</evidence>
<evidence type="ECO:0000256" key="8">
    <source>
        <dbReference type="SAM" id="MobiDB-lite"/>
    </source>
</evidence>
<feature type="compositionally biased region" description="Polar residues" evidence="8">
    <location>
        <begin position="115"/>
        <end position="125"/>
    </location>
</feature>
<dbReference type="Gene3D" id="2.130.10.10">
    <property type="entry name" value="YVTN repeat-like/Quinoprotein amine dehydrogenase"/>
    <property type="match status" value="1"/>
</dbReference>
<keyword evidence="6" id="KW-0505">Motor protein</keyword>
<dbReference type="SUPFAM" id="SSF50978">
    <property type="entry name" value="WD40 repeat-like"/>
    <property type="match status" value="1"/>
</dbReference>
<evidence type="ECO:0000256" key="2">
    <source>
        <dbReference type="ARBA" id="ARBA00022574"/>
    </source>
</evidence>
<dbReference type="SMART" id="SM00320">
    <property type="entry name" value="WD40"/>
    <property type="match status" value="2"/>
</dbReference>
<evidence type="ECO:0000313" key="11">
    <source>
        <dbReference type="WBParaSite" id="ACRNAN_scaffold1464.g9576.t1"/>
    </source>
</evidence>
<evidence type="ECO:0000256" key="4">
    <source>
        <dbReference type="ARBA" id="ARBA00022737"/>
    </source>
</evidence>
<reference evidence="11" key="1">
    <citation type="submission" date="2022-11" db="UniProtKB">
        <authorList>
            <consortium name="WormBaseParasite"/>
        </authorList>
    </citation>
    <scope>IDENTIFICATION</scope>
</reference>
<dbReference type="PROSITE" id="PS00678">
    <property type="entry name" value="WD_REPEATS_1"/>
    <property type="match status" value="1"/>
</dbReference>
<evidence type="ECO:0000256" key="7">
    <source>
        <dbReference type="PROSITE-ProRule" id="PRU00221"/>
    </source>
</evidence>
<dbReference type="WBParaSite" id="ACRNAN_scaffold1464.g9576.t1">
    <property type="protein sequence ID" value="ACRNAN_scaffold1464.g9576.t1"/>
    <property type="gene ID" value="ACRNAN_scaffold1464.g9576"/>
</dbReference>
<dbReference type="InterPro" id="IPR036322">
    <property type="entry name" value="WD40_repeat_dom_sf"/>
</dbReference>
<dbReference type="PANTHER" id="PTHR19848:SF8">
    <property type="entry name" value="F-BOX AND WD REPEAT DOMAIN CONTAINING 7"/>
    <property type="match status" value="1"/>
</dbReference>
<evidence type="ECO:0000256" key="3">
    <source>
        <dbReference type="ARBA" id="ARBA00022701"/>
    </source>
</evidence>
<feature type="region of interest" description="Disordered" evidence="8">
    <location>
        <begin position="99"/>
        <end position="127"/>
    </location>
</feature>
<keyword evidence="5" id="KW-0175">Coiled coil</keyword>
<dbReference type="PROSITE" id="PS50294">
    <property type="entry name" value="WD_REPEATS_REGION"/>
    <property type="match status" value="1"/>
</dbReference>
<dbReference type="PROSITE" id="PS50082">
    <property type="entry name" value="WD_REPEATS_2"/>
    <property type="match status" value="1"/>
</dbReference>
<dbReference type="Pfam" id="PF23203">
    <property type="entry name" value="KIF21A"/>
    <property type="match status" value="1"/>
</dbReference>
<proteinExistence type="predicted"/>
<keyword evidence="3" id="KW-0493">Microtubule</keyword>
<feature type="compositionally biased region" description="Basic and acidic residues" evidence="8">
    <location>
        <begin position="99"/>
        <end position="112"/>
    </location>
</feature>
<dbReference type="AlphaFoldDB" id="A0A914CVQ8"/>
<keyword evidence="4" id="KW-0677">Repeat</keyword>
<evidence type="ECO:0000259" key="9">
    <source>
        <dbReference type="Pfam" id="PF23203"/>
    </source>
</evidence>
<evidence type="ECO:0000256" key="1">
    <source>
        <dbReference type="ARBA" id="ARBA00022490"/>
    </source>
</evidence>
<evidence type="ECO:0000256" key="6">
    <source>
        <dbReference type="ARBA" id="ARBA00023175"/>
    </source>
</evidence>
<dbReference type="InterPro" id="IPR019775">
    <property type="entry name" value="WD40_repeat_CS"/>
</dbReference>
<dbReference type="PANTHER" id="PTHR19848">
    <property type="entry name" value="WD40 REPEAT PROTEIN"/>
    <property type="match status" value="1"/>
</dbReference>
<feature type="domain" description="KIF21A/B second helical" evidence="9">
    <location>
        <begin position="14"/>
        <end position="69"/>
    </location>
</feature>
<feature type="repeat" description="WD" evidence="7">
    <location>
        <begin position="329"/>
        <end position="368"/>
    </location>
</feature>
<keyword evidence="10" id="KW-1185">Reference proteome</keyword>
<dbReference type="InterPro" id="IPR015943">
    <property type="entry name" value="WD40/YVTN_repeat-like_dom_sf"/>
</dbReference>
<keyword evidence="1" id="KW-0963">Cytoplasm</keyword>
<accession>A0A914CVQ8</accession>
<feature type="region of interest" description="Disordered" evidence="8">
    <location>
        <begin position="154"/>
        <end position="230"/>
    </location>
</feature>
<dbReference type="InterPro" id="IPR001680">
    <property type="entry name" value="WD40_rpt"/>
</dbReference>
<evidence type="ECO:0000256" key="5">
    <source>
        <dbReference type="ARBA" id="ARBA00023054"/>
    </source>
</evidence>
<name>A0A914CVQ8_9BILA</name>
<feature type="compositionally biased region" description="Low complexity" evidence="8">
    <location>
        <begin position="165"/>
        <end position="175"/>
    </location>
</feature>
<dbReference type="InterPro" id="IPR056532">
    <property type="entry name" value="KIF21A/B_hel_2"/>
</dbReference>
<keyword evidence="2 7" id="KW-0853">WD repeat</keyword>